<evidence type="ECO:0000313" key="3">
    <source>
        <dbReference type="Proteomes" id="UP001295423"/>
    </source>
</evidence>
<feature type="compositionally biased region" description="Polar residues" evidence="1">
    <location>
        <begin position="15"/>
        <end position="24"/>
    </location>
</feature>
<reference evidence="2" key="1">
    <citation type="submission" date="2023-08" db="EMBL/GenBank/DDBJ databases">
        <authorList>
            <person name="Audoor S."/>
            <person name="Bilcke G."/>
        </authorList>
    </citation>
    <scope>NUCLEOTIDE SEQUENCE</scope>
</reference>
<sequence>MATTPQRDNKRTRFDNSASDQSSAPPLASFKDVVQNHCASLQPALRDILINSATIQFLPHMDTANKKERAVTRMESEAAYVPRSVKLHCKLHCTKLTTQDAEYANLEATLSNSARTFEQAAKATIVQATKLDVKVHRTAAKRVFCEALYKASKAYITLNDLDLQQIHKYANTIMDRHHEEITPIFELPDFITKEHLKANYTQFTSATEPLPNPFLPPDILPRANNNNLPLGNQAVVAPAANLNPYHNAAAAAQNQNVNRHIEDTLAHIWRSIRTCFLDAWTAYLRQQKDNDNALRMKKMSTELLTNEATAATAMQIDQEAALPPATLATLIQREVLKATAPLKGTIRGLETQLKNSQRGLPGASLKPQRPGKGGRGRGGGGRGRGRGNPNAGRAPRQDGPQAAESANASNRDSQGTNTNASRDRSNNKRSNSSNAGNKRKHRSGRKRN</sequence>
<feature type="compositionally biased region" description="Gly residues" evidence="1">
    <location>
        <begin position="371"/>
        <end position="382"/>
    </location>
</feature>
<feature type="region of interest" description="Disordered" evidence="1">
    <location>
        <begin position="1"/>
        <end position="26"/>
    </location>
</feature>
<protein>
    <submittedName>
        <fullName evidence="2">Uncharacterized protein</fullName>
    </submittedName>
</protein>
<evidence type="ECO:0000313" key="2">
    <source>
        <dbReference type="EMBL" id="CAJ1951532.1"/>
    </source>
</evidence>
<organism evidence="2 3">
    <name type="scientific">Cylindrotheca closterium</name>
    <dbReference type="NCBI Taxonomy" id="2856"/>
    <lineage>
        <taxon>Eukaryota</taxon>
        <taxon>Sar</taxon>
        <taxon>Stramenopiles</taxon>
        <taxon>Ochrophyta</taxon>
        <taxon>Bacillariophyta</taxon>
        <taxon>Bacillariophyceae</taxon>
        <taxon>Bacillariophycidae</taxon>
        <taxon>Bacillariales</taxon>
        <taxon>Bacillariaceae</taxon>
        <taxon>Cylindrotheca</taxon>
    </lineage>
</organism>
<proteinExistence type="predicted"/>
<feature type="compositionally biased region" description="Basic residues" evidence="1">
    <location>
        <begin position="437"/>
        <end position="448"/>
    </location>
</feature>
<evidence type="ECO:0000256" key="1">
    <source>
        <dbReference type="SAM" id="MobiDB-lite"/>
    </source>
</evidence>
<feature type="compositionally biased region" description="Polar residues" evidence="1">
    <location>
        <begin position="404"/>
        <end position="418"/>
    </location>
</feature>
<dbReference type="Proteomes" id="UP001295423">
    <property type="component" value="Unassembled WGS sequence"/>
</dbReference>
<gene>
    <name evidence="2" type="ORF">CYCCA115_LOCUS13117</name>
</gene>
<comment type="caution">
    <text evidence="2">The sequence shown here is derived from an EMBL/GenBank/DDBJ whole genome shotgun (WGS) entry which is preliminary data.</text>
</comment>
<accession>A0AAD2JHH6</accession>
<dbReference type="AlphaFoldDB" id="A0AAD2JHH6"/>
<keyword evidence="3" id="KW-1185">Reference proteome</keyword>
<dbReference type="EMBL" id="CAKOGP040001785">
    <property type="protein sequence ID" value="CAJ1951532.1"/>
    <property type="molecule type" value="Genomic_DNA"/>
</dbReference>
<feature type="region of interest" description="Disordered" evidence="1">
    <location>
        <begin position="352"/>
        <end position="448"/>
    </location>
</feature>
<name>A0AAD2JHH6_9STRA</name>